<dbReference type="EMBL" id="LR134182">
    <property type="protein sequence ID" value="VEB42915.1"/>
    <property type="molecule type" value="Genomic_DNA"/>
</dbReference>
<reference evidence="2 3" key="1">
    <citation type="submission" date="2018-12" db="EMBL/GenBank/DDBJ databases">
        <authorList>
            <consortium name="Pathogen Informatics"/>
        </authorList>
    </citation>
    <scope>NUCLEOTIDE SEQUENCE [LARGE SCALE GENOMIC DNA]</scope>
    <source>
        <strain evidence="2 3">NCTC9695</strain>
    </source>
</reference>
<dbReference type="InterPro" id="IPR009061">
    <property type="entry name" value="DNA-bd_dom_put_sf"/>
</dbReference>
<organism evidence="2 3">
    <name type="scientific">Chromobacterium violaceum</name>
    <dbReference type="NCBI Taxonomy" id="536"/>
    <lineage>
        <taxon>Bacteria</taxon>
        <taxon>Pseudomonadati</taxon>
        <taxon>Pseudomonadota</taxon>
        <taxon>Betaproteobacteria</taxon>
        <taxon>Neisseriales</taxon>
        <taxon>Chromobacteriaceae</taxon>
        <taxon>Chromobacterium</taxon>
    </lineage>
</organism>
<evidence type="ECO:0000313" key="2">
    <source>
        <dbReference type="EMBL" id="VEB42915.1"/>
    </source>
</evidence>
<dbReference type="AlphaFoldDB" id="A0A447TDC9"/>
<evidence type="ECO:0000313" key="3">
    <source>
        <dbReference type="Proteomes" id="UP000275777"/>
    </source>
</evidence>
<proteinExistence type="predicted"/>
<dbReference type="InterPro" id="IPR010093">
    <property type="entry name" value="SinI_DNA-bd"/>
</dbReference>
<protein>
    <submittedName>
        <fullName evidence="2">Predicted transcriptional regulator</fullName>
    </submittedName>
</protein>
<feature type="domain" description="Helix-turn-helix" evidence="1">
    <location>
        <begin position="5"/>
        <end position="52"/>
    </location>
</feature>
<dbReference type="NCBIfam" id="TIGR01764">
    <property type="entry name" value="excise"/>
    <property type="match status" value="1"/>
</dbReference>
<dbReference type="RefSeq" id="WP_080762332.1">
    <property type="nucleotide sequence ID" value="NZ_CP069587.1"/>
</dbReference>
<dbReference type="GO" id="GO:0003677">
    <property type="term" value="F:DNA binding"/>
    <property type="evidence" value="ECO:0007669"/>
    <property type="project" value="InterPro"/>
</dbReference>
<dbReference type="SUPFAM" id="SSF46955">
    <property type="entry name" value="Putative DNA-binding domain"/>
    <property type="match status" value="1"/>
</dbReference>
<sequence>MADLVSIKTIAERTQLSSSYIRKMVKNGKFPKPLRIGNSTRWPVKEVDRWIECVTTGVEWTDAA</sequence>
<dbReference type="InterPro" id="IPR041657">
    <property type="entry name" value="HTH_17"/>
</dbReference>
<evidence type="ECO:0000259" key="1">
    <source>
        <dbReference type="Pfam" id="PF12728"/>
    </source>
</evidence>
<gene>
    <name evidence="2" type="ORF">NCTC9695_03369</name>
</gene>
<accession>A0A447TDC9</accession>
<dbReference type="GeneID" id="99615381"/>
<dbReference type="Proteomes" id="UP000275777">
    <property type="component" value="Chromosome"/>
</dbReference>
<dbReference type="Pfam" id="PF12728">
    <property type="entry name" value="HTH_17"/>
    <property type="match status" value="1"/>
</dbReference>
<name>A0A447TDC9_CHRVL</name>
<dbReference type="Gene3D" id="1.10.238.160">
    <property type="match status" value="1"/>
</dbReference>